<gene>
    <name evidence="2" type="ORF">K503DRAFT_49268</name>
</gene>
<dbReference type="PANTHER" id="PTHR10622:SF10">
    <property type="entry name" value="HET DOMAIN-CONTAINING PROTEIN"/>
    <property type="match status" value="1"/>
</dbReference>
<keyword evidence="3" id="KW-1185">Reference proteome</keyword>
<dbReference type="PANTHER" id="PTHR10622">
    <property type="entry name" value="HET DOMAIN-CONTAINING PROTEIN"/>
    <property type="match status" value="1"/>
</dbReference>
<protein>
    <recommendedName>
        <fullName evidence="1">Heterokaryon incompatibility domain-containing protein</fullName>
    </recommendedName>
</protein>
<feature type="domain" description="Heterokaryon incompatibility" evidence="1">
    <location>
        <begin position="6"/>
        <end position="91"/>
    </location>
</feature>
<dbReference type="EMBL" id="KV448233">
    <property type="protein sequence ID" value="OAX39846.1"/>
    <property type="molecule type" value="Genomic_DNA"/>
</dbReference>
<dbReference type="STRING" id="1314800.A0A1B7N4R4"/>
<evidence type="ECO:0000313" key="3">
    <source>
        <dbReference type="Proteomes" id="UP000092154"/>
    </source>
</evidence>
<evidence type="ECO:0000313" key="2">
    <source>
        <dbReference type="EMBL" id="OAX39846.1"/>
    </source>
</evidence>
<accession>A0A1B7N4R4</accession>
<dbReference type="Proteomes" id="UP000092154">
    <property type="component" value="Unassembled WGS sequence"/>
</dbReference>
<dbReference type="InParanoid" id="A0A1B7N4R4"/>
<name>A0A1B7N4R4_9AGAM</name>
<dbReference type="Pfam" id="PF06985">
    <property type="entry name" value="HET"/>
    <property type="match status" value="1"/>
</dbReference>
<dbReference type="AlphaFoldDB" id="A0A1B7N4R4"/>
<sequence length="412" mass="46961">MSNNAILSHRWMRKGEPTYKEMEARTASGPGCEKLKKFCEKAREYDVEFAWSDTCCIDKSSSTELDESIRSMFWWYNNSAICIVYLAQSKTIEDIMDNEWTTRGWTLQELLAPEKIKFFNADWIPMTKERNDKSSPETDVMMTLERATGIPHCELFHFTPSPHEVDTRMTWAARRKTTRVEDIAYSLMGIFDVSLQIAYGEGGDRAFCRLIEVIMHAGDPSVLNWSGEVANHPTSSAIPRSPQSYVGHRAVHWDARLEMTMTSLGLRVPVVMFPLNFHSTVDMGNGYFWVTFGSPLCPTMKLGITAKSCVVESAHQFVLGIVNYSLISDGSREVLRIRAKSAGFILSRVTYSLSQDMPSDVVLGVVSPPKHVFEPWRMEIRTGLVEVDFPNIPSRSFPTFYMDRKYLETVYL</sequence>
<reference evidence="2 3" key="1">
    <citation type="submission" date="2016-06" db="EMBL/GenBank/DDBJ databases">
        <title>Comparative genomics of the ectomycorrhizal sister species Rhizopogon vinicolor and Rhizopogon vesiculosus (Basidiomycota: Boletales) reveals a divergence of the mating type B locus.</title>
        <authorList>
            <consortium name="DOE Joint Genome Institute"/>
            <person name="Mujic A.B."/>
            <person name="Kuo A."/>
            <person name="Tritt A."/>
            <person name="Lipzen A."/>
            <person name="Chen C."/>
            <person name="Johnson J."/>
            <person name="Sharma A."/>
            <person name="Barry K."/>
            <person name="Grigoriev I.V."/>
            <person name="Spatafora J.W."/>
        </authorList>
    </citation>
    <scope>NUCLEOTIDE SEQUENCE [LARGE SCALE GENOMIC DNA]</scope>
    <source>
        <strain evidence="2 3">AM-OR11-026</strain>
    </source>
</reference>
<evidence type="ECO:0000259" key="1">
    <source>
        <dbReference type="Pfam" id="PF06985"/>
    </source>
</evidence>
<proteinExistence type="predicted"/>
<dbReference type="InterPro" id="IPR010730">
    <property type="entry name" value="HET"/>
</dbReference>
<dbReference type="OrthoDB" id="674604at2759"/>
<organism evidence="2 3">
    <name type="scientific">Rhizopogon vinicolor AM-OR11-026</name>
    <dbReference type="NCBI Taxonomy" id="1314800"/>
    <lineage>
        <taxon>Eukaryota</taxon>
        <taxon>Fungi</taxon>
        <taxon>Dikarya</taxon>
        <taxon>Basidiomycota</taxon>
        <taxon>Agaricomycotina</taxon>
        <taxon>Agaricomycetes</taxon>
        <taxon>Agaricomycetidae</taxon>
        <taxon>Boletales</taxon>
        <taxon>Suillineae</taxon>
        <taxon>Rhizopogonaceae</taxon>
        <taxon>Rhizopogon</taxon>
    </lineage>
</organism>